<evidence type="ECO:0000313" key="6">
    <source>
        <dbReference type="EMBL" id="PMD34764.1"/>
    </source>
</evidence>
<dbReference type="PROSITE" id="PS50157">
    <property type="entry name" value="ZINC_FINGER_C2H2_2"/>
    <property type="match status" value="1"/>
</dbReference>
<keyword evidence="7" id="KW-1185">Reference proteome</keyword>
<organism evidence="6 7">
    <name type="scientific">Hyaloscypha variabilis (strain UAMH 11265 / GT02V1 / F)</name>
    <name type="common">Meliniomyces variabilis</name>
    <dbReference type="NCBI Taxonomy" id="1149755"/>
    <lineage>
        <taxon>Eukaryota</taxon>
        <taxon>Fungi</taxon>
        <taxon>Dikarya</taxon>
        <taxon>Ascomycota</taxon>
        <taxon>Pezizomycotina</taxon>
        <taxon>Leotiomycetes</taxon>
        <taxon>Helotiales</taxon>
        <taxon>Hyaloscyphaceae</taxon>
        <taxon>Hyaloscypha</taxon>
        <taxon>Hyaloscypha variabilis</taxon>
    </lineage>
</organism>
<protein>
    <recommendedName>
        <fullName evidence="5">C2H2-type domain-containing protein</fullName>
    </recommendedName>
</protein>
<dbReference type="Pfam" id="PF26176">
    <property type="entry name" value="zf_C2H2_17_2"/>
    <property type="match status" value="1"/>
</dbReference>
<proteinExistence type="predicted"/>
<keyword evidence="1" id="KW-0479">Metal-binding</keyword>
<dbReference type="GO" id="GO:0000978">
    <property type="term" value="F:RNA polymerase II cis-regulatory region sequence-specific DNA binding"/>
    <property type="evidence" value="ECO:0007669"/>
    <property type="project" value="TreeGrafter"/>
</dbReference>
<dbReference type="PANTHER" id="PTHR23235:SF60">
    <property type="entry name" value="STRIPE, ISOFORM D"/>
    <property type="match status" value="1"/>
</dbReference>
<dbReference type="PROSITE" id="PS00028">
    <property type="entry name" value="ZINC_FINGER_C2H2_1"/>
    <property type="match status" value="1"/>
</dbReference>
<dbReference type="EMBL" id="KZ613953">
    <property type="protein sequence ID" value="PMD34764.1"/>
    <property type="molecule type" value="Genomic_DNA"/>
</dbReference>
<dbReference type="STRING" id="1149755.A0A2J6R8B3"/>
<dbReference type="AlphaFoldDB" id="A0A2J6R8B3"/>
<sequence length="210" mass="23267">MVGIGAGLLEPWTPRSKSPNLLSDLTVADVSQKAFVNYNIVDDYFTYESTSSSALWSLPIAGIDSDYDYNFDMDSAPSTLSITEMDDFRPASGSDSLTMFSFENPLPGKFSSTRLNPVPDLRSNFSSSMGTSGGKTATTSVLSHSGPFICGIEGCHRSYKRIHEVRRHRKVHSSTKPYACTFSNCRRSGENGFIRKDHLKQHLRQVHRVA</sequence>
<gene>
    <name evidence="6" type="ORF">L207DRAFT_126494</name>
</gene>
<reference evidence="6 7" key="1">
    <citation type="submission" date="2016-04" db="EMBL/GenBank/DDBJ databases">
        <title>A degradative enzymes factory behind the ericoid mycorrhizal symbiosis.</title>
        <authorList>
            <consortium name="DOE Joint Genome Institute"/>
            <person name="Martino E."/>
            <person name="Morin E."/>
            <person name="Grelet G."/>
            <person name="Kuo A."/>
            <person name="Kohler A."/>
            <person name="Daghino S."/>
            <person name="Barry K."/>
            <person name="Choi C."/>
            <person name="Cichocki N."/>
            <person name="Clum A."/>
            <person name="Copeland A."/>
            <person name="Hainaut M."/>
            <person name="Haridas S."/>
            <person name="Labutti K."/>
            <person name="Lindquist E."/>
            <person name="Lipzen A."/>
            <person name="Khouja H.-R."/>
            <person name="Murat C."/>
            <person name="Ohm R."/>
            <person name="Olson A."/>
            <person name="Spatafora J."/>
            <person name="Veneault-Fourrey C."/>
            <person name="Henrissat B."/>
            <person name="Grigoriev I."/>
            <person name="Martin F."/>
            <person name="Perotto S."/>
        </authorList>
    </citation>
    <scope>NUCLEOTIDE SEQUENCE [LARGE SCALE GENOMIC DNA]</scope>
    <source>
        <strain evidence="6 7">F</strain>
    </source>
</reference>
<keyword evidence="3" id="KW-0862">Zinc</keyword>
<dbReference type="InterPro" id="IPR036236">
    <property type="entry name" value="Znf_C2H2_sf"/>
</dbReference>
<evidence type="ECO:0000259" key="5">
    <source>
        <dbReference type="PROSITE" id="PS50157"/>
    </source>
</evidence>
<dbReference type="SMART" id="SM00355">
    <property type="entry name" value="ZnF_C2H2"/>
    <property type="match status" value="2"/>
</dbReference>
<name>A0A2J6R8B3_HYAVF</name>
<dbReference type="InterPro" id="IPR059095">
    <property type="entry name" value="Znf_C2H2_17_2nd"/>
</dbReference>
<evidence type="ECO:0000256" key="4">
    <source>
        <dbReference type="PROSITE-ProRule" id="PRU00042"/>
    </source>
</evidence>
<dbReference type="Proteomes" id="UP000235786">
    <property type="component" value="Unassembled WGS sequence"/>
</dbReference>
<dbReference type="SUPFAM" id="SSF57667">
    <property type="entry name" value="beta-beta-alpha zinc fingers"/>
    <property type="match status" value="1"/>
</dbReference>
<evidence type="ECO:0000256" key="1">
    <source>
        <dbReference type="ARBA" id="ARBA00022723"/>
    </source>
</evidence>
<keyword evidence="2 4" id="KW-0863">Zinc-finger</keyword>
<dbReference type="GO" id="GO:0008270">
    <property type="term" value="F:zinc ion binding"/>
    <property type="evidence" value="ECO:0007669"/>
    <property type="project" value="UniProtKB-KW"/>
</dbReference>
<dbReference type="Gene3D" id="3.30.160.60">
    <property type="entry name" value="Classic Zinc Finger"/>
    <property type="match status" value="2"/>
</dbReference>
<dbReference type="OrthoDB" id="3553906at2759"/>
<dbReference type="PANTHER" id="PTHR23235">
    <property type="entry name" value="KRUEPPEL-LIKE TRANSCRIPTION FACTOR"/>
    <property type="match status" value="1"/>
</dbReference>
<evidence type="ECO:0000256" key="3">
    <source>
        <dbReference type="ARBA" id="ARBA00022833"/>
    </source>
</evidence>
<dbReference type="GO" id="GO:0000981">
    <property type="term" value="F:DNA-binding transcription factor activity, RNA polymerase II-specific"/>
    <property type="evidence" value="ECO:0007669"/>
    <property type="project" value="TreeGrafter"/>
</dbReference>
<accession>A0A2J6R8B3</accession>
<evidence type="ECO:0000313" key="7">
    <source>
        <dbReference type="Proteomes" id="UP000235786"/>
    </source>
</evidence>
<dbReference type="InterPro" id="IPR013087">
    <property type="entry name" value="Znf_C2H2_type"/>
</dbReference>
<evidence type="ECO:0000256" key="2">
    <source>
        <dbReference type="ARBA" id="ARBA00022771"/>
    </source>
</evidence>
<feature type="domain" description="C2H2-type" evidence="5">
    <location>
        <begin position="148"/>
        <end position="177"/>
    </location>
</feature>